<dbReference type="InterPro" id="IPR025558">
    <property type="entry name" value="DUF4283"/>
</dbReference>
<reference evidence="3 4" key="1">
    <citation type="journal article" date="2019" name="Genome Biol. Evol.">
        <title>Insights into the evolution of the New World diploid cottons (Gossypium, subgenus Houzingenia) based on genome sequencing.</title>
        <authorList>
            <person name="Grover C.E."/>
            <person name="Arick M.A. 2nd"/>
            <person name="Thrash A."/>
            <person name="Conover J.L."/>
            <person name="Sanders W.S."/>
            <person name="Peterson D.G."/>
            <person name="Frelichowski J.E."/>
            <person name="Scheffler J.A."/>
            <person name="Scheffler B.E."/>
            <person name="Wendel J.F."/>
        </authorList>
    </citation>
    <scope>NUCLEOTIDE SEQUENCE [LARGE SCALE GENOMIC DNA]</scope>
    <source>
        <strain evidence="3">6</strain>
        <tissue evidence="3">Leaf</tissue>
    </source>
</reference>
<comment type="caution">
    <text evidence="3">The sequence shown here is derived from an EMBL/GenBank/DDBJ whole genome shotgun (WGS) entry which is preliminary data.</text>
</comment>
<gene>
    <name evidence="3" type="ORF">Goarm_006364</name>
</gene>
<name>A0A7J9JHR9_9ROSI</name>
<feature type="domain" description="DUF4283" evidence="2">
    <location>
        <begin position="36"/>
        <end position="97"/>
    </location>
</feature>
<protein>
    <recommendedName>
        <fullName evidence="2">DUF4283 domain-containing protein</fullName>
    </recommendedName>
</protein>
<feature type="compositionally biased region" description="Acidic residues" evidence="1">
    <location>
        <begin position="103"/>
        <end position="113"/>
    </location>
</feature>
<evidence type="ECO:0000313" key="3">
    <source>
        <dbReference type="EMBL" id="MBA0833960.1"/>
    </source>
</evidence>
<keyword evidence="4" id="KW-1185">Reference proteome</keyword>
<sequence>MAIIENDLANLSLEEEEDEGMQFETEARPQKSPYDLCLVGCCLTTSVVHSTTTKNTMANLWHPLGGIQISNLGEKRYLFRFFYEVDVEQRLEKGKALMGLKEEDQDDMEEEKEELPLENSEGKKRL</sequence>
<evidence type="ECO:0000256" key="1">
    <source>
        <dbReference type="SAM" id="MobiDB-lite"/>
    </source>
</evidence>
<organism evidence="3 4">
    <name type="scientific">Gossypium armourianum</name>
    <dbReference type="NCBI Taxonomy" id="34283"/>
    <lineage>
        <taxon>Eukaryota</taxon>
        <taxon>Viridiplantae</taxon>
        <taxon>Streptophyta</taxon>
        <taxon>Embryophyta</taxon>
        <taxon>Tracheophyta</taxon>
        <taxon>Spermatophyta</taxon>
        <taxon>Magnoliopsida</taxon>
        <taxon>eudicotyledons</taxon>
        <taxon>Gunneridae</taxon>
        <taxon>Pentapetalae</taxon>
        <taxon>rosids</taxon>
        <taxon>malvids</taxon>
        <taxon>Malvales</taxon>
        <taxon>Malvaceae</taxon>
        <taxon>Malvoideae</taxon>
        <taxon>Gossypium</taxon>
    </lineage>
</organism>
<dbReference type="Pfam" id="PF14111">
    <property type="entry name" value="DUF4283"/>
    <property type="match status" value="1"/>
</dbReference>
<dbReference type="EMBL" id="JABFAE010000008">
    <property type="protein sequence ID" value="MBA0833960.1"/>
    <property type="molecule type" value="Genomic_DNA"/>
</dbReference>
<dbReference type="Proteomes" id="UP000593575">
    <property type="component" value="Unassembled WGS sequence"/>
</dbReference>
<evidence type="ECO:0000313" key="4">
    <source>
        <dbReference type="Proteomes" id="UP000593575"/>
    </source>
</evidence>
<evidence type="ECO:0000259" key="2">
    <source>
        <dbReference type="Pfam" id="PF14111"/>
    </source>
</evidence>
<dbReference type="AlphaFoldDB" id="A0A7J9JHR9"/>
<proteinExistence type="predicted"/>
<feature type="region of interest" description="Disordered" evidence="1">
    <location>
        <begin position="96"/>
        <end position="126"/>
    </location>
</feature>
<accession>A0A7J9JHR9</accession>